<evidence type="ECO:0000256" key="5">
    <source>
        <dbReference type="ARBA" id="ARBA00023136"/>
    </source>
</evidence>
<feature type="compositionally biased region" description="Polar residues" evidence="6">
    <location>
        <begin position="266"/>
        <end position="277"/>
    </location>
</feature>
<evidence type="ECO:0000256" key="8">
    <source>
        <dbReference type="SAM" id="SignalP"/>
    </source>
</evidence>
<reference evidence="10" key="2">
    <citation type="submission" date="2021-01" db="UniProtKB">
        <authorList>
            <consortium name="EnsemblMetazoa"/>
        </authorList>
    </citation>
    <scope>IDENTIFICATION</scope>
</reference>
<reference evidence="11" key="1">
    <citation type="submission" date="2015-02" db="EMBL/GenBank/DDBJ databases">
        <title>Genome sequencing for Strongylocentrotus purpuratus.</title>
        <authorList>
            <person name="Murali S."/>
            <person name="Liu Y."/>
            <person name="Vee V."/>
            <person name="English A."/>
            <person name="Wang M."/>
            <person name="Skinner E."/>
            <person name="Han Y."/>
            <person name="Muzny D.M."/>
            <person name="Worley K.C."/>
            <person name="Gibbs R.A."/>
        </authorList>
    </citation>
    <scope>NUCLEOTIDE SEQUENCE</scope>
</reference>
<feature type="compositionally biased region" description="Acidic residues" evidence="6">
    <location>
        <begin position="1732"/>
        <end position="1743"/>
    </location>
</feature>
<organism evidence="10 11">
    <name type="scientific">Strongylocentrotus purpuratus</name>
    <name type="common">Purple sea urchin</name>
    <dbReference type="NCBI Taxonomy" id="7668"/>
    <lineage>
        <taxon>Eukaryota</taxon>
        <taxon>Metazoa</taxon>
        <taxon>Echinodermata</taxon>
        <taxon>Eleutherozoa</taxon>
        <taxon>Echinozoa</taxon>
        <taxon>Echinoidea</taxon>
        <taxon>Euechinoidea</taxon>
        <taxon>Echinacea</taxon>
        <taxon>Camarodonta</taxon>
        <taxon>Echinidea</taxon>
        <taxon>Strongylocentrotidae</taxon>
        <taxon>Strongylocentrotus</taxon>
    </lineage>
</organism>
<keyword evidence="2 7" id="KW-0812">Transmembrane</keyword>
<dbReference type="InterPro" id="IPR002859">
    <property type="entry name" value="PKD/REJ-like"/>
</dbReference>
<evidence type="ECO:0000256" key="4">
    <source>
        <dbReference type="ARBA" id="ARBA00022989"/>
    </source>
</evidence>
<keyword evidence="11" id="KW-1185">Reference proteome</keyword>
<feature type="region of interest" description="Disordered" evidence="6">
    <location>
        <begin position="1398"/>
        <end position="1421"/>
    </location>
</feature>
<feature type="region of interest" description="Disordered" evidence="6">
    <location>
        <begin position="187"/>
        <end position="212"/>
    </location>
</feature>
<evidence type="ECO:0000259" key="9">
    <source>
        <dbReference type="PROSITE" id="PS50835"/>
    </source>
</evidence>
<protein>
    <recommendedName>
        <fullName evidence="9">Ig-like domain-containing protein</fullName>
    </recommendedName>
</protein>
<name>A0A7M7HM47_STRPU</name>
<feature type="transmembrane region" description="Helical" evidence="7">
    <location>
        <begin position="1752"/>
        <end position="1782"/>
    </location>
</feature>
<dbReference type="Proteomes" id="UP000007110">
    <property type="component" value="Unassembled WGS sequence"/>
</dbReference>
<evidence type="ECO:0000256" key="1">
    <source>
        <dbReference type="ARBA" id="ARBA00004370"/>
    </source>
</evidence>
<evidence type="ECO:0000256" key="7">
    <source>
        <dbReference type="SAM" id="Phobius"/>
    </source>
</evidence>
<dbReference type="Pfam" id="PF02010">
    <property type="entry name" value="REJ"/>
    <property type="match status" value="1"/>
</dbReference>
<feature type="compositionally biased region" description="Polar residues" evidence="6">
    <location>
        <begin position="417"/>
        <end position="428"/>
    </location>
</feature>
<proteinExistence type="predicted"/>
<dbReference type="KEGG" id="spu:105442393"/>
<keyword evidence="3" id="KW-0677">Repeat</keyword>
<keyword evidence="8" id="KW-0732">Signal</keyword>
<feature type="region of interest" description="Disordered" evidence="6">
    <location>
        <begin position="1718"/>
        <end position="1743"/>
    </location>
</feature>
<accession>A0A7M7HM47</accession>
<dbReference type="GeneID" id="105442393"/>
<dbReference type="InterPro" id="IPR007110">
    <property type="entry name" value="Ig-like_dom"/>
</dbReference>
<feature type="signal peptide" evidence="8">
    <location>
        <begin position="1"/>
        <end position="29"/>
    </location>
</feature>
<dbReference type="RefSeq" id="XP_011672760.2">
    <property type="nucleotide sequence ID" value="XM_011674458.2"/>
</dbReference>
<dbReference type="PANTHER" id="PTHR46730:SF1">
    <property type="entry name" value="PLAT DOMAIN-CONTAINING PROTEIN"/>
    <property type="match status" value="1"/>
</dbReference>
<evidence type="ECO:0000256" key="3">
    <source>
        <dbReference type="ARBA" id="ARBA00022737"/>
    </source>
</evidence>
<dbReference type="PROSITE" id="PS50835">
    <property type="entry name" value="IG_LIKE"/>
    <property type="match status" value="1"/>
</dbReference>
<evidence type="ECO:0000256" key="6">
    <source>
        <dbReference type="SAM" id="MobiDB-lite"/>
    </source>
</evidence>
<sequence>MCQIQTPLSGRWQFLVAFLALVLALPALGVDVGGGVVEVSLPDVTEELPEPEGVLGGDCINISLRNNDWSWDGDEGQQHQGETALLVRKLLQRLNNETQRIQNDNPNLNLTHFMRLVASRSSLMILKIKSFARVFGHVNALYGYTCRNGKQLLRHALQRNITDDELEEFDDEISAEIDAMVDDAMEEGAGGGEEERKGGEPGTVTGGKPNEALSVQQKNRAAVRLFIRKAVIGLFLSPRKLRGKEIPHLSGYINKLRHADALSDLDPSQSKNATNRGEGSGLNREAGHTEDAMGEEGDMTGMTMEEDEYDVLLEIFESADWFDDDDPQLRDDEEVLKKFNLEGYLFTLMSQHVNKSASCARDVTKFINKRAKHLPNVTDGEEDFKELWNEFRSLNRQLNASRHRNSTGGPFGGLRESSGQIETQTGNPLQGAGDVMTRIRNITGRLAKGRWRGDGGIEGSFYVVLMKMAHTIDSWGRAGFLSNGTYFDAKCAPGQSAREGATTACHICPTDAATRNLRMLLSELDETIGEVYDGIKDGIDKMAEGPAKDQLTVYRLPRLALAETQITLSDKDKCTPFTLTYNIPQPGEGDTPAQPSTDGADQDERGTEGDGETGEVISYEDFSTLREEQFSLPAVPFLLGNQDAQQSLDQSRRITIDEASFVSDSQLTVEGRFCEMDSRVLQLCLTLDGRTRIRTDDAPEGKCHNLTVYAAAPAVSGARLSDRADAIIVFFDKDVNVANLKKCSAIFDETSVAKFGDEAECQWRKGRELVVRLGKGATINPQSESRIALRPDHIRAFRQLFSHTASGMVEVLLPNNPVTPTALIDGEPKVPECGDIRLSALRSKGGGSRGLTYTWSIQRPTEDVDERITNILARTNGDNKAELVVGASLLPDDTPYVMRLTVRNLLGLENSTTFTVRKANEQEPKFKIGTIGIPADRVVNVNKPVSLVGDLSFNGRGPGCGRLNASEVNFQWSVSGAQFEEGVLNTNKRGLRFPPRSLPGDTEITATLTLTYMADTQVTLTRTVTFTTAFEPLVARIKGGERITTGEASSPFDLDCSLSRDPNFNGDEPDEGLRFRWGCWQETDKTGCNPTYPSTEAVLTVDPSALTAGKAYSFSCYVSKAGFDGEVHSSVTVDVTENNPPLISLALLQSKDGSYRPRRDIEIRANVRGDDISEMSWEDVGGGLDGLGEDEFTEFKDVTQTDAETTLTTSEVTRSSKPYTVRFGQYYSLLKINNATLEAGSQYSVQFSALNGEDTGSSTIDFQVLGKVTGCQFEFGGDETYVDTASNVMYTVQSCSADEDKVLTYQAFAQVSLEDGQNSLRLLGQTSEMPELQVDHDVYDKVKSKIEAGDTVPFKVGVRVCYQLTKVCADFTKDVTYDHQPLTAEDIDDKKEEINDLKNEGRPVEGLKTANSAQKASADLSTEGARKRRAAISFDQTLLELQKELLILAAGDQSNYDGYPGDVLSMVDAAMDVPIPAYQREEIRGILDAQRNVLQSAKDLDDRLPQETIDGVRQQLEDAKIAFPDSVFFTENREILGLLSKCMGKNLATGERISSYGDDILITIEATLNIDPIMIPKGDGSITFKGGDDVRNRYDTSWEGCGCEECVGVLVEFFIYRGQDYVAGESHDSDVIGMQFVNPCTGDPMEVRDLYDPATISIPFSSPWPSMTRPVCSYYNDTNMEWSQDGVQTVVDGMDVRCETNHTTEYVIDFVIEDGAVAEPTPTTSTRGDDMTTLEDDDDDDDDDQIPGLTALLGMGIGVIVGIVVGAIVVLAIIVILIVVVLKNVNKPKMMVSPVVKA</sequence>
<feature type="region of interest" description="Disordered" evidence="6">
    <location>
        <begin position="264"/>
        <end position="297"/>
    </location>
</feature>
<dbReference type="EnsemblMetazoa" id="XM_011674458">
    <property type="protein sequence ID" value="XP_011672760"/>
    <property type="gene ID" value="LOC105442393"/>
</dbReference>
<dbReference type="InParanoid" id="A0A7M7HM47"/>
<evidence type="ECO:0000256" key="2">
    <source>
        <dbReference type="ARBA" id="ARBA00022692"/>
    </source>
</evidence>
<comment type="subcellular location">
    <subcellularLocation>
        <location evidence="1">Membrane</location>
    </subcellularLocation>
</comment>
<evidence type="ECO:0000313" key="11">
    <source>
        <dbReference type="Proteomes" id="UP000007110"/>
    </source>
</evidence>
<dbReference type="OrthoDB" id="6418648at2759"/>
<evidence type="ECO:0000313" key="10">
    <source>
        <dbReference type="EnsemblMetazoa" id="XP_011672760"/>
    </source>
</evidence>
<dbReference type="OMA" id="DDHTDFQ"/>
<feature type="domain" description="Ig-like" evidence="9">
    <location>
        <begin position="1032"/>
        <end position="1132"/>
    </location>
</feature>
<keyword evidence="4 7" id="KW-1133">Transmembrane helix</keyword>
<dbReference type="PANTHER" id="PTHR46730">
    <property type="entry name" value="POLYCYSTIN-1"/>
    <property type="match status" value="1"/>
</dbReference>
<feature type="region of interest" description="Disordered" evidence="6">
    <location>
        <begin position="402"/>
        <end position="432"/>
    </location>
</feature>
<keyword evidence="5 7" id="KW-0472">Membrane</keyword>
<feature type="chain" id="PRO_5029648902" description="Ig-like domain-containing protein" evidence="8">
    <location>
        <begin position="30"/>
        <end position="1798"/>
    </location>
</feature>
<feature type="region of interest" description="Disordered" evidence="6">
    <location>
        <begin position="580"/>
        <end position="615"/>
    </location>
</feature>
<dbReference type="GO" id="GO:0016020">
    <property type="term" value="C:membrane"/>
    <property type="evidence" value="ECO:0007669"/>
    <property type="project" value="UniProtKB-SubCell"/>
</dbReference>